<sequence length="329" mass="37834">MHKGNIETIHIHIKNYKIISDNLGGMNSGNDYRKINCTNFEKRHFTKEYGKPSVVYANTAKKKKNNSQSLEIDKYTIDDSHTESSKIINTTISKENTDNKTISPNPYTESYTLFNEVLNILRNKKNKVDVRKNKDAGTNTDFKIKPILASSKIFSYSIEGSSNKDFTVINSFQPKNKTECAINLPKHKSSSIPQMKIEEIKQSLKENAKSRDAIEEVNRMFARVRNSDYKDENEFGVNRPITRKGPRVLPVVKTNYQNSPDHCKCCQTKHCMSSGDSIKRGRDEKCVYMMCCHYDNSRHTQTGVLFCERCRFVNSKCKLENCQSSNNYN</sequence>
<organism evidence="1 2">
    <name type="scientific">Bombyx mori</name>
    <name type="common">Silk moth</name>
    <dbReference type="NCBI Taxonomy" id="7091"/>
    <lineage>
        <taxon>Eukaryota</taxon>
        <taxon>Metazoa</taxon>
        <taxon>Ecdysozoa</taxon>
        <taxon>Arthropoda</taxon>
        <taxon>Hexapoda</taxon>
        <taxon>Insecta</taxon>
        <taxon>Pterygota</taxon>
        <taxon>Neoptera</taxon>
        <taxon>Endopterygota</taxon>
        <taxon>Lepidoptera</taxon>
        <taxon>Glossata</taxon>
        <taxon>Ditrysia</taxon>
        <taxon>Bombycoidea</taxon>
        <taxon>Bombycidae</taxon>
        <taxon>Bombycinae</taxon>
        <taxon>Bombyx</taxon>
    </lineage>
</organism>
<evidence type="ECO:0000313" key="1">
    <source>
        <dbReference type="EnsemblMetazoa" id="XP_021208374.2"/>
    </source>
</evidence>
<dbReference type="AlphaFoldDB" id="A0A8R2DNM3"/>
<keyword evidence="2" id="KW-1185">Reference proteome</keyword>
<proteinExistence type="predicted"/>
<accession>A0A8R2DNM3</accession>
<reference evidence="2" key="1">
    <citation type="journal article" date="2008" name="Insect Biochem. Mol. Biol.">
        <title>The genome of a lepidopteran model insect, the silkworm Bombyx mori.</title>
        <authorList>
            <consortium name="International Silkworm Genome Consortium"/>
        </authorList>
    </citation>
    <scope>NUCLEOTIDE SEQUENCE [LARGE SCALE GENOMIC DNA]</scope>
    <source>
        <strain evidence="2">p50T</strain>
    </source>
</reference>
<name>A0A8R2DNM3_BOMMO</name>
<dbReference type="Proteomes" id="UP000005204">
    <property type="component" value="Unassembled WGS sequence"/>
</dbReference>
<evidence type="ECO:0000313" key="2">
    <source>
        <dbReference type="Proteomes" id="UP000005204"/>
    </source>
</evidence>
<reference evidence="1" key="2">
    <citation type="submission" date="2022-06" db="UniProtKB">
        <authorList>
            <consortium name="EnsemblMetazoa"/>
        </authorList>
    </citation>
    <scope>IDENTIFICATION</scope>
    <source>
        <strain evidence="1">p50T (Dazao)</strain>
    </source>
</reference>
<dbReference type="EnsemblMetazoa" id="XM_021352699.2">
    <property type="protein sequence ID" value="XP_021208374.2"/>
    <property type="gene ID" value="LOC101737129"/>
</dbReference>
<protein>
    <submittedName>
        <fullName evidence="1">Uncharacterized protein</fullName>
    </submittedName>
</protein>